<evidence type="ECO:0000259" key="2">
    <source>
        <dbReference type="Pfam" id="PF07687"/>
    </source>
</evidence>
<dbReference type="SUPFAM" id="SSF55031">
    <property type="entry name" value="Bacterial exopeptidase dimerisation domain"/>
    <property type="match status" value="1"/>
</dbReference>
<sequence>MIKSSVIEYIKNHKESWNKLREEFHSTPELPLREFETTKKIKEQLLKYGFEIIEFDGVGIIGVLKHGNSENKIALKASIDGILQKEETDLPYKSVNNSMHANGNDGQIIMLLGACQYLSETREFNGTFYAIFAPGSNIQNGINKLIDRGLFDKIDPQSIFSLKPAPLIQLKKGKVGDLHFINPKTSSSNFIDLFKYKIIGQSSFGSSPENGYDPIVAASSIIMNLQTIVSRNISPFSNAAITVGSIKGGYTANAIAKLVTIKLSVSSNDKETREYILKRIESVIDSTCKAYECNFEKVNIGSSTSLQNNGVEYEFAKDLAVDLFDEEKVHIIDNLMINDDISFLLDKKPGTLVFINNGNSDDIYSSKFDFNNQAIPFGVCFFIGLVEKKLK</sequence>
<dbReference type="SUPFAM" id="SSF53187">
    <property type="entry name" value="Zn-dependent exopeptidases"/>
    <property type="match status" value="1"/>
</dbReference>
<dbReference type="GO" id="GO:0050118">
    <property type="term" value="F:N-acetyldiaminopimelate deacetylase activity"/>
    <property type="evidence" value="ECO:0007669"/>
    <property type="project" value="UniProtKB-ARBA"/>
</dbReference>
<dbReference type="InterPro" id="IPR002933">
    <property type="entry name" value="Peptidase_M20"/>
</dbReference>
<dbReference type="PANTHER" id="PTHR11014:SF63">
    <property type="entry name" value="METALLOPEPTIDASE, PUTATIVE (AFU_ORTHOLOGUE AFUA_6G09600)-RELATED"/>
    <property type="match status" value="1"/>
</dbReference>
<dbReference type="PIRSF" id="PIRSF005962">
    <property type="entry name" value="Pept_M20D_amidohydro"/>
    <property type="match status" value="1"/>
</dbReference>
<accession>Q8EW51</accession>
<dbReference type="Pfam" id="PF07687">
    <property type="entry name" value="M20_dimer"/>
    <property type="match status" value="1"/>
</dbReference>
<dbReference type="RefSeq" id="WP_011077181.1">
    <property type="nucleotide sequence ID" value="NC_004432.1"/>
</dbReference>
<dbReference type="AlphaFoldDB" id="Q8EW51"/>
<evidence type="ECO:0000256" key="1">
    <source>
        <dbReference type="ARBA" id="ARBA00022801"/>
    </source>
</evidence>
<dbReference type="FunCoup" id="Q8EW51">
    <property type="interactions" value="104"/>
</dbReference>
<feature type="domain" description="Peptidase M20 dimerisation" evidence="2">
    <location>
        <begin position="197"/>
        <end position="291"/>
    </location>
</feature>
<dbReference type="FunFam" id="3.30.70.360:FF:000001">
    <property type="entry name" value="N-acetyldiaminopimelate deacetylase"/>
    <property type="match status" value="1"/>
</dbReference>
<keyword evidence="4" id="KW-1185">Reference proteome</keyword>
<proteinExistence type="predicted"/>
<dbReference type="Gene3D" id="3.40.630.10">
    <property type="entry name" value="Zn peptidases"/>
    <property type="match status" value="1"/>
</dbReference>
<evidence type="ECO:0000313" key="4">
    <source>
        <dbReference type="Proteomes" id="UP000002522"/>
    </source>
</evidence>
<name>Q8EW51_MALP2</name>
<dbReference type="EMBL" id="BA000026">
    <property type="protein sequence ID" value="BAC44145.1"/>
    <property type="molecule type" value="Genomic_DNA"/>
</dbReference>
<dbReference type="InterPro" id="IPR017439">
    <property type="entry name" value="Amidohydrolase"/>
</dbReference>
<organism evidence="3 4">
    <name type="scientific">Malacoplasma penetrans (strain HF-2)</name>
    <name type="common">Mycoplasma penetrans</name>
    <dbReference type="NCBI Taxonomy" id="272633"/>
    <lineage>
        <taxon>Bacteria</taxon>
        <taxon>Bacillati</taxon>
        <taxon>Mycoplasmatota</taxon>
        <taxon>Mycoplasmoidales</taxon>
        <taxon>Mycoplasmoidaceae</taxon>
        <taxon>Malacoplasma</taxon>
    </lineage>
</organism>
<dbReference type="PANTHER" id="PTHR11014">
    <property type="entry name" value="PEPTIDASE M20 FAMILY MEMBER"/>
    <property type="match status" value="1"/>
</dbReference>
<dbReference type="Proteomes" id="UP000002522">
    <property type="component" value="Chromosome"/>
</dbReference>
<dbReference type="Gene3D" id="3.30.70.360">
    <property type="match status" value="1"/>
</dbReference>
<dbReference type="eggNOG" id="COG1473">
    <property type="taxonomic scope" value="Bacteria"/>
</dbReference>
<dbReference type="KEGG" id="mpe:MYPE3540"/>
<dbReference type="HOGENOM" id="CLU_023257_1_1_14"/>
<dbReference type="InterPro" id="IPR011650">
    <property type="entry name" value="Peptidase_M20_dimer"/>
</dbReference>
<reference evidence="3 4" key="1">
    <citation type="journal article" date="2002" name="Nucleic Acids Res.">
        <title>The complete genomic sequence of Mycoplasma penetrans, an intracellular bacterial pathogen in humans.</title>
        <authorList>
            <person name="Sasaki Y."/>
            <person name="Ishikawa J."/>
            <person name="Yamashita A."/>
            <person name="Oshima K."/>
            <person name="Kenri T."/>
            <person name="Furuya K."/>
            <person name="Yoshino C."/>
            <person name="Horino A."/>
            <person name="Shiba T."/>
            <person name="Sasaki T."/>
            <person name="Hattori M."/>
        </authorList>
    </citation>
    <scope>NUCLEOTIDE SEQUENCE [LARGE SCALE GENOMIC DNA]</scope>
    <source>
        <strain evidence="3 4">HF-2</strain>
    </source>
</reference>
<dbReference type="InParanoid" id="Q8EW51"/>
<dbReference type="NCBIfam" id="TIGR01891">
    <property type="entry name" value="amidohydrolases"/>
    <property type="match status" value="1"/>
</dbReference>
<evidence type="ECO:0000313" key="3">
    <source>
        <dbReference type="EMBL" id="BAC44145.1"/>
    </source>
</evidence>
<dbReference type="GO" id="GO:0019877">
    <property type="term" value="P:diaminopimelate biosynthetic process"/>
    <property type="evidence" value="ECO:0007669"/>
    <property type="project" value="UniProtKB-ARBA"/>
</dbReference>
<dbReference type="Pfam" id="PF01546">
    <property type="entry name" value="Peptidase_M20"/>
    <property type="match status" value="1"/>
</dbReference>
<protein>
    <submittedName>
        <fullName evidence="3">Hippurate hydrolase</fullName>
    </submittedName>
</protein>
<dbReference type="InterPro" id="IPR036264">
    <property type="entry name" value="Bact_exopeptidase_dim_dom"/>
</dbReference>
<keyword evidence="1 3" id="KW-0378">Hydrolase</keyword>
<dbReference type="STRING" id="272633.gene:10731466"/>
<gene>
    <name evidence="3" type="ordered locus">MYPE3540</name>
</gene>